<dbReference type="CDD" id="cd00143">
    <property type="entry name" value="PP2Cc"/>
    <property type="match status" value="1"/>
</dbReference>
<dbReference type="PROSITE" id="PS51746">
    <property type="entry name" value="PPM_2"/>
    <property type="match status" value="1"/>
</dbReference>
<evidence type="ECO:0000259" key="2">
    <source>
        <dbReference type="PROSITE" id="PS51746"/>
    </source>
</evidence>
<proteinExistence type="predicted"/>
<organism evidence="3 4">
    <name type="scientific">Lysinibacillus telephonicus</name>
    <dbReference type="NCBI Taxonomy" id="1714840"/>
    <lineage>
        <taxon>Bacteria</taxon>
        <taxon>Bacillati</taxon>
        <taxon>Bacillota</taxon>
        <taxon>Bacilli</taxon>
        <taxon>Bacillales</taxon>
        <taxon>Bacillaceae</taxon>
        <taxon>Lysinibacillus</taxon>
    </lineage>
</organism>
<dbReference type="Gene3D" id="3.60.40.10">
    <property type="entry name" value="PPM-type phosphatase domain"/>
    <property type="match status" value="1"/>
</dbReference>
<keyword evidence="1" id="KW-1133">Transmembrane helix</keyword>
<comment type="caution">
    <text evidence="3">The sequence shown here is derived from an EMBL/GenBank/DDBJ whole genome shotgun (WGS) entry which is preliminary data.</text>
</comment>
<dbReference type="SUPFAM" id="SSF81606">
    <property type="entry name" value="PP2C-like"/>
    <property type="match status" value="1"/>
</dbReference>
<dbReference type="InterPro" id="IPR036457">
    <property type="entry name" value="PPM-type-like_dom_sf"/>
</dbReference>
<evidence type="ECO:0000256" key="1">
    <source>
        <dbReference type="SAM" id="Phobius"/>
    </source>
</evidence>
<gene>
    <name evidence="3" type="ORF">EKG35_10665</name>
</gene>
<evidence type="ECO:0000313" key="4">
    <source>
        <dbReference type="Proteomes" id="UP000276349"/>
    </source>
</evidence>
<dbReference type="OrthoDB" id="9801841at2"/>
<dbReference type="InterPro" id="IPR001932">
    <property type="entry name" value="PPM-type_phosphatase-like_dom"/>
</dbReference>
<protein>
    <submittedName>
        <fullName evidence="3">Serine/threonine-protein phosphatase</fullName>
    </submittedName>
</protein>
<dbReference type="EMBL" id="RXNR01000026">
    <property type="protein sequence ID" value="RTQ92872.1"/>
    <property type="molecule type" value="Genomic_DNA"/>
</dbReference>
<feature type="domain" description="PPM-type phosphatase" evidence="2">
    <location>
        <begin position="40"/>
        <end position="277"/>
    </location>
</feature>
<dbReference type="RefSeq" id="WP_126294438.1">
    <property type="nucleotide sequence ID" value="NZ_CP155468.1"/>
</dbReference>
<dbReference type="SMART" id="SM00332">
    <property type="entry name" value="PP2Cc"/>
    <property type="match status" value="1"/>
</dbReference>
<accession>A0A431URG5</accession>
<feature type="transmembrane region" description="Helical" evidence="1">
    <location>
        <begin position="6"/>
        <end position="26"/>
    </location>
</feature>
<keyword evidence="4" id="KW-1185">Reference proteome</keyword>
<keyword evidence="1" id="KW-0812">Transmembrane</keyword>
<keyword evidence="1" id="KW-0472">Membrane</keyword>
<dbReference type="Proteomes" id="UP000276349">
    <property type="component" value="Unassembled WGS sequence"/>
</dbReference>
<dbReference type="SMART" id="SM00331">
    <property type="entry name" value="PP2C_SIG"/>
    <property type="match status" value="1"/>
</dbReference>
<dbReference type="AlphaFoldDB" id="A0A431URG5"/>
<reference evidence="3 4" key="1">
    <citation type="submission" date="2018-12" db="EMBL/GenBank/DDBJ databases">
        <authorList>
            <person name="Yu L."/>
        </authorList>
    </citation>
    <scope>NUCLEOTIDE SEQUENCE [LARGE SCALE GENOMIC DNA]</scope>
    <source>
        <strain evidence="3 4">S5H2222</strain>
    </source>
</reference>
<name>A0A431URG5_9BACI</name>
<evidence type="ECO:0000313" key="3">
    <source>
        <dbReference type="EMBL" id="RTQ92872.1"/>
    </source>
</evidence>
<dbReference type="Pfam" id="PF13672">
    <property type="entry name" value="PP2C_2"/>
    <property type="match status" value="1"/>
</dbReference>
<sequence>MFAEQTFTPYIVLLSLICIIFVLFYVRRLVLKPDLQEELLIGNGQTIGKREEQDDYFSTVISEGHTLAVVADGISGLANGRMASTLAVTTFVREFMKLERYIKLQDFFSRAAKQSNEAILKNLSGASGGTTLACAIISYNQLHWGAVGDSIIALYRNGHLVNVNEKHTLSSLLEEQYLAGQITKQQAMENPMRKRLINYLGFEGFKSMEIGEPISLKKGDKIILCTDGVYNSLTELELCEILEKPLSPNDAAEEIINRIDAKRLKHQDNATIIILEKLW</sequence>